<evidence type="ECO:0000256" key="1">
    <source>
        <dbReference type="SAM" id="MobiDB-lite"/>
    </source>
</evidence>
<dbReference type="AlphaFoldDB" id="A0A084WIV3"/>
<evidence type="ECO:0000313" key="2">
    <source>
        <dbReference type="EMBL" id="KFB50147.1"/>
    </source>
</evidence>
<dbReference type="EMBL" id="KE525347">
    <property type="protein sequence ID" value="KFB50147.1"/>
    <property type="molecule type" value="Genomic_DNA"/>
</dbReference>
<feature type="region of interest" description="Disordered" evidence="1">
    <location>
        <begin position="1"/>
        <end position="22"/>
    </location>
</feature>
<keyword evidence="4" id="KW-1185">Reference proteome</keyword>
<organism evidence="2">
    <name type="scientific">Anopheles sinensis</name>
    <name type="common">Mosquito</name>
    <dbReference type="NCBI Taxonomy" id="74873"/>
    <lineage>
        <taxon>Eukaryota</taxon>
        <taxon>Metazoa</taxon>
        <taxon>Ecdysozoa</taxon>
        <taxon>Arthropoda</taxon>
        <taxon>Hexapoda</taxon>
        <taxon>Insecta</taxon>
        <taxon>Pterygota</taxon>
        <taxon>Neoptera</taxon>
        <taxon>Endopterygota</taxon>
        <taxon>Diptera</taxon>
        <taxon>Nematocera</taxon>
        <taxon>Culicoidea</taxon>
        <taxon>Culicidae</taxon>
        <taxon>Anophelinae</taxon>
        <taxon>Anopheles</taxon>
    </lineage>
</organism>
<reference evidence="2 4" key="1">
    <citation type="journal article" date="2014" name="BMC Genomics">
        <title>Genome sequence of Anopheles sinensis provides insight into genetics basis of mosquito competence for malaria parasites.</title>
        <authorList>
            <person name="Zhou D."/>
            <person name="Zhang D."/>
            <person name="Ding G."/>
            <person name="Shi L."/>
            <person name="Hou Q."/>
            <person name="Ye Y."/>
            <person name="Xu Y."/>
            <person name="Zhou H."/>
            <person name="Xiong C."/>
            <person name="Li S."/>
            <person name="Yu J."/>
            <person name="Hong S."/>
            <person name="Yu X."/>
            <person name="Zou P."/>
            <person name="Chen C."/>
            <person name="Chang X."/>
            <person name="Wang W."/>
            <person name="Lv Y."/>
            <person name="Sun Y."/>
            <person name="Ma L."/>
            <person name="Shen B."/>
            <person name="Zhu C."/>
        </authorList>
    </citation>
    <scope>NUCLEOTIDE SEQUENCE [LARGE SCALE GENOMIC DNA]</scope>
</reference>
<name>A0A084WIV3_ANOSI</name>
<proteinExistence type="predicted"/>
<dbReference type="VEuPathDB" id="VectorBase:ASIC018208"/>
<dbReference type="Proteomes" id="UP000030765">
    <property type="component" value="Unassembled WGS sequence"/>
</dbReference>
<dbReference type="EnsemblMetazoa" id="ASIC018208-RA">
    <property type="protein sequence ID" value="ASIC018208-PA"/>
    <property type="gene ID" value="ASIC018208"/>
</dbReference>
<sequence length="83" mass="8060">MEDGGCLGGGGGGGKGSPTAKNGRRKAQALENCCCCFGCPGLHIRSKTPEAVGGLLVLAGLAQGVRDQVIATGSAPKSDSSDG</sequence>
<accession>A0A084WIV3</accession>
<reference evidence="3" key="2">
    <citation type="submission" date="2020-05" db="UniProtKB">
        <authorList>
            <consortium name="EnsemblMetazoa"/>
        </authorList>
    </citation>
    <scope>IDENTIFICATION</scope>
</reference>
<evidence type="ECO:0000313" key="4">
    <source>
        <dbReference type="Proteomes" id="UP000030765"/>
    </source>
</evidence>
<protein>
    <submittedName>
        <fullName evidence="2 3">Uncharacterized protein</fullName>
    </submittedName>
</protein>
<dbReference type="EMBL" id="ATLV01023950">
    <property type="status" value="NOT_ANNOTATED_CDS"/>
    <property type="molecule type" value="Genomic_DNA"/>
</dbReference>
<feature type="compositionally biased region" description="Gly residues" evidence="1">
    <location>
        <begin position="1"/>
        <end position="16"/>
    </location>
</feature>
<evidence type="ECO:0000313" key="3">
    <source>
        <dbReference type="EnsemblMetazoa" id="ASIC018208-PA"/>
    </source>
</evidence>
<gene>
    <name evidence="2" type="ORF">ZHAS_00018208</name>
</gene>